<evidence type="ECO:0000313" key="2">
    <source>
        <dbReference type="Proteomes" id="UP000438429"/>
    </source>
</evidence>
<dbReference type="EMBL" id="VEVO01000002">
    <property type="protein sequence ID" value="KAF0045806.1"/>
    <property type="molecule type" value="Genomic_DNA"/>
</dbReference>
<sequence>MKAVPCSTAENPECNLSFDRVGFLCLWIDLINHNYNIKCQSGKGSDLRLILQPWLVGALRRPMNCRTTAVLNVTFTGAGKRAQFEYLQFQLPVPLSNMALINQKKEGRRQIDRSAACRSHPPPVEIVWTSDLTASNTVLYAHSLRKPTWLFMPRTLRAEHYRSLKPALVVRQSLQIYVRVLFFHLVRLLFTQTSPKCENGTQHGTTASLERARTCGSSFSPGRRQIDRSAACRSHPPPVEIVWTSDLTASNTVLYAHSLRKPTWLFMPRTLRAEHYRSLKPALVVRVKDSDMGGFSTGIWQPIIFSGCGVDLATDGGESATISLPIGYRRRQALSISLRSSFVSRHWTFPSGRVPN</sequence>
<name>A0A6A4TDZ2_SCOMX</name>
<organism evidence="1 2">
    <name type="scientific">Scophthalmus maximus</name>
    <name type="common">Turbot</name>
    <name type="synonym">Psetta maxima</name>
    <dbReference type="NCBI Taxonomy" id="52904"/>
    <lineage>
        <taxon>Eukaryota</taxon>
        <taxon>Metazoa</taxon>
        <taxon>Chordata</taxon>
        <taxon>Craniata</taxon>
        <taxon>Vertebrata</taxon>
        <taxon>Euteleostomi</taxon>
        <taxon>Actinopterygii</taxon>
        <taxon>Neopterygii</taxon>
        <taxon>Teleostei</taxon>
        <taxon>Neoteleostei</taxon>
        <taxon>Acanthomorphata</taxon>
        <taxon>Carangaria</taxon>
        <taxon>Pleuronectiformes</taxon>
        <taxon>Pleuronectoidei</taxon>
        <taxon>Scophthalmidae</taxon>
        <taxon>Scophthalmus</taxon>
    </lineage>
</organism>
<protein>
    <submittedName>
        <fullName evidence="1">Uncharacterized protein</fullName>
    </submittedName>
</protein>
<accession>A0A6A4TDZ2</accession>
<reference evidence="1 2" key="1">
    <citation type="submission" date="2019-06" db="EMBL/GenBank/DDBJ databases">
        <title>Draft genomes of female and male turbot (Scophthalmus maximus).</title>
        <authorList>
            <person name="Xu H."/>
            <person name="Xu X.-W."/>
            <person name="Shao C."/>
            <person name="Chen S."/>
        </authorList>
    </citation>
    <scope>NUCLEOTIDE SEQUENCE [LARGE SCALE GENOMIC DNA]</scope>
    <source>
        <strain evidence="1">Ysfricsl-2016a</strain>
        <tissue evidence="1">Blood</tissue>
    </source>
</reference>
<dbReference type="AlphaFoldDB" id="A0A6A4TDZ2"/>
<evidence type="ECO:0000313" key="1">
    <source>
        <dbReference type="EMBL" id="KAF0045806.1"/>
    </source>
</evidence>
<comment type="caution">
    <text evidence="1">The sequence shown here is derived from an EMBL/GenBank/DDBJ whole genome shotgun (WGS) entry which is preliminary data.</text>
</comment>
<gene>
    <name evidence="1" type="ORF">F2P81_002335</name>
</gene>
<proteinExistence type="predicted"/>
<dbReference type="Proteomes" id="UP000438429">
    <property type="component" value="Unassembled WGS sequence"/>
</dbReference>